<reference evidence="3" key="1">
    <citation type="journal article" date="2011" name="MBio">
        <title>Novel metabolic attributes of the genus Cyanothece, comprising a group of unicellular nitrogen-fixing Cyanobacteria.</title>
        <authorList>
            <person name="Bandyopadhyay A."/>
            <person name="Elvitigala T."/>
            <person name="Welsh E."/>
            <person name="Stockel J."/>
            <person name="Liberton M."/>
            <person name="Min H."/>
            <person name="Sherman L.A."/>
            <person name="Pakrasi H.B."/>
        </authorList>
    </citation>
    <scope>NUCLEOTIDE SEQUENCE [LARGE SCALE GENOMIC DNA]</scope>
    <source>
        <strain evidence="3">PCC 7424</strain>
    </source>
</reference>
<dbReference type="PANTHER" id="PTHR38457">
    <property type="entry name" value="REGULATOR ABRB-RELATED"/>
    <property type="match status" value="1"/>
</dbReference>
<dbReference type="AlphaFoldDB" id="B7KIK2"/>
<evidence type="ECO:0000313" key="3">
    <source>
        <dbReference type="Proteomes" id="UP000002384"/>
    </source>
</evidence>
<keyword evidence="1" id="KW-0812">Transmembrane</keyword>
<proteinExistence type="predicted"/>
<dbReference type="NCBIfam" id="TIGR03082">
    <property type="entry name" value="Gneg_AbrB_dup"/>
    <property type="match status" value="2"/>
</dbReference>
<dbReference type="KEGG" id="cyc:PCC7424_0952"/>
<organism evidence="2 3">
    <name type="scientific">Gloeothece citriformis (strain PCC 7424)</name>
    <name type="common">Cyanothece sp. (strain PCC 7424)</name>
    <dbReference type="NCBI Taxonomy" id="65393"/>
    <lineage>
        <taxon>Bacteria</taxon>
        <taxon>Bacillati</taxon>
        <taxon>Cyanobacteriota</taxon>
        <taxon>Cyanophyceae</taxon>
        <taxon>Oscillatoriophycideae</taxon>
        <taxon>Chroococcales</taxon>
        <taxon>Aphanothecaceae</taxon>
        <taxon>Gloeothece</taxon>
        <taxon>Gloeothece citriformis</taxon>
    </lineage>
</organism>
<feature type="transmembrane region" description="Helical" evidence="1">
    <location>
        <begin position="41"/>
        <end position="63"/>
    </location>
</feature>
<keyword evidence="1" id="KW-1133">Transmembrane helix</keyword>
<feature type="transmembrane region" description="Helical" evidence="1">
    <location>
        <begin position="173"/>
        <end position="194"/>
    </location>
</feature>
<dbReference type="eggNOG" id="COG3180">
    <property type="taxonomic scope" value="Bacteria"/>
</dbReference>
<dbReference type="GO" id="GO:0016020">
    <property type="term" value="C:membrane"/>
    <property type="evidence" value="ECO:0007669"/>
    <property type="project" value="InterPro"/>
</dbReference>
<dbReference type="InterPro" id="IPR007820">
    <property type="entry name" value="AbrB_fam"/>
</dbReference>
<sequence length="389" mass="41609">MVFKISLLPDSYRVAYPDSYSQIKEKIASRWSTLKTPLEKIALAIVAGFVFSGLQVPVGWLLGPMLAGIGYAVIKGSRQPLSPTFKLVGQIIVGLVTASRFSPETLLIAKSYFIPLILCVVTTGCLSMFNGYLLSRWAGIDRATGFLGFIPGAASSIVAMSEEMGADAIAVALIQYIRVLLVVLILPATATILFPVNIDPQTPVTVGITHNLPTLPIVINLLIIAGCGGLGIWLGKLLRFPSAGFLGPFVVGLIVFWLLPYQIEIPRFLFSVGLLLLGISIGVQFDWTVARTLLKAVLIEVGLVIVLSLICLGIGYEFHVVTGVDTVTAILGFTPGGIEAMIATVMQLGGDTGLVLAMQLTRMLGIILIAPWLVSFLAKRAKNSDKVTQ</sequence>
<dbReference type="PANTHER" id="PTHR38457:SF1">
    <property type="entry name" value="REGULATOR ABRB-RELATED"/>
    <property type="match status" value="1"/>
</dbReference>
<accession>B7KIK2</accession>
<feature type="transmembrane region" description="Helical" evidence="1">
    <location>
        <begin position="215"/>
        <end position="234"/>
    </location>
</feature>
<dbReference type="InterPro" id="IPR017516">
    <property type="entry name" value="AbrB_dup"/>
</dbReference>
<gene>
    <name evidence="2" type="ordered locus">PCC7424_0952</name>
</gene>
<keyword evidence="3" id="KW-1185">Reference proteome</keyword>
<dbReference type="OrthoDB" id="528158at2"/>
<feature type="transmembrane region" description="Helical" evidence="1">
    <location>
        <begin position="113"/>
        <end position="133"/>
    </location>
</feature>
<dbReference type="RefSeq" id="WP_012598355.1">
    <property type="nucleotide sequence ID" value="NC_011729.1"/>
</dbReference>
<feature type="transmembrane region" description="Helical" evidence="1">
    <location>
        <begin position="293"/>
        <end position="315"/>
    </location>
</feature>
<dbReference type="EMBL" id="CP001291">
    <property type="protein sequence ID" value="ACK69408.1"/>
    <property type="molecule type" value="Genomic_DNA"/>
</dbReference>
<feature type="transmembrane region" description="Helical" evidence="1">
    <location>
        <begin position="240"/>
        <end position="261"/>
    </location>
</feature>
<protein>
    <submittedName>
        <fullName evidence="2">Membrane protein AbrB duplication</fullName>
    </submittedName>
</protein>
<evidence type="ECO:0000256" key="1">
    <source>
        <dbReference type="SAM" id="Phobius"/>
    </source>
</evidence>
<feature type="transmembrane region" description="Helical" evidence="1">
    <location>
        <begin position="268"/>
        <end position="287"/>
    </location>
</feature>
<dbReference type="HOGENOM" id="CLU_050210_2_0_3"/>
<dbReference type="Proteomes" id="UP000002384">
    <property type="component" value="Chromosome"/>
</dbReference>
<dbReference type="Pfam" id="PF05145">
    <property type="entry name" value="AbrB"/>
    <property type="match status" value="1"/>
</dbReference>
<dbReference type="GO" id="GO:0010468">
    <property type="term" value="P:regulation of gene expression"/>
    <property type="evidence" value="ECO:0007669"/>
    <property type="project" value="InterPro"/>
</dbReference>
<keyword evidence="1" id="KW-0472">Membrane</keyword>
<feature type="transmembrane region" description="Helical" evidence="1">
    <location>
        <begin position="360"/>
        <end position="378"/>
    </location>
</feature>
<dbReference type="PIRSF" id="PIRSF038991">
    <property type="entry name" value="Protein_AbrB"/>
    <property type="match status" value="1"/>
</dbReference>
<name>B7KIK2_GLOC7</name>
<evidence type="ECO:0000313" key="2">
    <source>
        <dbReference type="EMBL" id="ACK69408.1"/>
    </source>
</evidence>